<organism evidence="6">
    <name type="scientific">Calcidiscus leptoporus</name>
    <dbReference type="NCBI Taxonomy" id="127549"/>
    <lineage>
        <taxon>Eukaryota</taxon>
        <taxon>Haptista</taxon>
        <taxon>Haptophyta</taxon>
        <taxon>Prymnesiophyceae</taxon>
        <taxon>Coccolithales</taxon>
        <taxon>Calcidiscaceae</taxon>
        <taxon>Calcidiscus</taxon>
    </lineage>
</organism>
<dbReference type="GO" id="GO:0004386">
    <property type="term" value="F:helicase activity"/>
    <property type="evidence" value="ECO:0007669"/>
    <property type="project" value="UniProtKB-KW"/>
</dbReference>
<dbReference type="GO" id="GO:0008094">
    <property type="term" value="F:ATP-dependent activity, acting on DNA"/>
    <property type="evidence" value="ECO:0007669"/>
    <property type="project" value="TreeGrafter"/>
</dbReference>
<keyword evidence="1" id="KW-0547">Nucleotide-binding</keyword>
<proteinExistence type="predicted"/>
<dbReference type="PANTHER" id="PTHR45626:SF17">
    <property type="entry name" value="HELICASE-LIKE TRANSCRIPTION FACTOR"/>
    <property type="match status" value="1"/>
</dbReference>
<reference evidence="6" key="1">
    <citation type="submission" date="2021-01" db="EMBL/GenBank/DDBJ databases">
        <authorList>
            <person name="Corre E."/>
            <person name="Pelletier E."/>
            <person name="Niang G."/>
            <person name="Scheremetjew M."/>
            <person name="Finn R."/>
            <person name="Kale V."/>
            <person name="Holt S."/>
            <person name="Cochrane G."/>
            <person name="Meng A."/>
            <person name="Brown T."/>
            <person name="Cohen L."/>
        </authorList>
    </citation>
    <scope>NUCLEOTIDE SEQUENCE</scope>
    <source>
        <strain evidence="6">RCC1130</strain>
    </source>
</reference>
<sequence>MCREPISREKLLTVPRASRFAVDPKAEWRSSAKIDALLCELRALSHFVPEQPTNQRYAKDHVEDVATRASARHVVKSVVFSQWTAMLDLVAIALERESLGFCRLDGAMGLEERQRSLRSFRNDSSMRVLLLSLKAGNVGLNLTAAQHVYLLDPWWNPAVEEQAMGRVHRIGQHHEVTVTRLVVRGTVEEKILELQERKRHLCHLALSTDTKEHEMVPANVDVRNRQMRLADLALCFQ</sequence>
<dbReference type="GO" id="GO:0016787">
    <property type="term" value="F:hydrolase activity"/>
    <property type="evidence" value="ECO:0007669"/>
    <property type="project" value="UniProtKB-KW"/>
</dbReference>
<dbReference type="InterPro" id="IPR001650">
    <property type="entry name" value="Helicase_C-like"/>
</dbReference>
<evidence type="ECO:0000259" key="5">
    <source>
        <dbReference type="PROSITE" id="PS51194"/>
    </source>
</evidence>
<dbReference type="EMBL" id="HBER01052744">
    <property type="protein sequence ID" value="CAD8551085.1"/>
    <property type="molecule type" value="Transcribed_RNA"/>
</dbReference>
<keyword evidence="4" id="KW-0067">ATP-binding</keyword>
<keyword evidence="2" id="KW-0378">Hydrolase</keyword>
<dbReference type="GO" id="GO:0006281">
    <property type="term" value="P:DNA repair"/>
    <property type="evidence" value="ECO:0007669"/>
    <property type="project" value="TreeGrafter"/>
</dbReference>
<protein>
    <recommendedName>
        <fullName evidence="5">Helicase C-terminal domain-containing protein</fullName>
    </recommendedName>
</protein>
<evidence type="ECO:0000256" key="4">
    <source>
        <dbReference type="ARBA" id="ARBA00022840"/>
    </source>
</evidence>
<dbReference type="SMART" id="SM00490">
    <property type="entry name" value="HELICc"/>
    <property type="match status" value="1"/>
</dbReference>
<gene>
    <name evidence="6" type="ORF">CLEP1334_LOCUS26375</name>
</gene>
<dbReference type="AlphaFoldDB" id="A0A7S0P4C0"/>
<keyword evidence="3" id="KW-0347">Helicase</keyword>
<evidence type="ECO:0000256" key="1">
    <source>
        <dbReference type="ARBA" id="ARBA00022741"/>
    </source>
</evidence>
<dbReference type="GO" id="GO:0005524">
    <property type="term" value="F:ATP binding"/>
    <property type="evidence" value="ECO:0007669"/>
    <property type="project" value="UniProtKB-KW"/>
</dbReference>
<dbReference type="InterPro" id="IPR050628">
    <property type="entry name" value="SNF2_RAD54_helicase_TF"/>
</dbReference>
<evidence type="ECO:0000256" key="2">
    <source>
        <dbReference type="ARBA" id="ARBA00022801"/>
    </source>
</evidence>
<evidence type="ECO:0000256" key="3">
    <source>
        <dbReference type="ARBA" id="ARBA00022806"/>
    </source>
</evidence>
<feature type="domain" description="Helicase C-terminal" evidence="5">
    <location>
        <begin position="57"/>
        <end position="223"/>
    </location>
</feature>
<dbReference type="PROSITE" id="PS51194">
    <property type="entry name" value="HELICASE_CTER"/>
    <property type="match status" value="1"/>
</dbReference>
<dbReference type="InterPro" id="IPR027417">
    <property type="entry name" value="P-loop_NTPase"/>
</dbReference>
<name>A0A7S0P4C0_9EUKA</name>
<dbReference type="InterPro" id="IPR049730">
    <property type="entry name" value="SNF2/RAD54-like_C"/>
</dbReference>
<evidence type="ECO:0000313" key="6">
    <source>
        <dbReference type="EMBL" id="CAD8551085.1"/>
    </source>
</evidence>
<dbReference type="GO" id="GO:0005634">
    <property type="term" value="C:nucleus"/>
    <property type="evidence" value="ECO:0007669"/>
    <property type="project" value="TreeGrafter"/>
</dbReference>
<dbReference type="Gene3D" id="3.40.50.300">
    <property type="entry name" value="P-loop containing nucleotide triphosphate hydrolases"/>
    <property type="match status" value="1"/>
</dbReference>
<accession>A0A7S0P4C0</accession>
<dbReference type="CDD" id="cd18793">
    <property type="entry name" value="SF2_C_SNF"/>
    <property type="match status" value="1"/>
</dbReference>
<dbReference type="SUPFAM" id="SSF52540">
    <property type="entry name" value="P-loop containing nucleoside triphosphate hydrolases"/>
    <property type="match status" value="1"/>
</dbReference>
<dbReference type="Pfam" id="PF00271">
    <property type="entry name" value="Helicase_C"/>
    <property type="match status" value="1"/>
</dbReference>
<dbReference type="PANTHER" id="PTHR45626">
    <property type="entry name" value="TRANSCRIPTION TERMINATION FACTOR 2-RELATED"/>
    <property type="match status" value="1"/>
</dbReference>